<dbReference type="GO" id="GO:0009736">
    <property type="term" value="P:cytokinin-activated signaling pathway"/>
    <property type="evidence" value="ECO:0007669"/>
    <property type="project" value="UniProtKB-KW"/>
</dbReference>
<reference evidence="3 4" key="1">
    <citation type="submission" date="2024-01" db="EMBL/GenBank/DDBJ databases">
        <authorList>
            <person name="Waweru B."/>
        </authorList>
    </citation>
    <scope>NUCLEOTIDE SEQUENCE [LARGE SCALE GENOMIC DNA]</scope>
</reference>
<dbReference type="Gene3D" id="1.20.120.160">
    <property type="entry name" value="HPT domain"/>
    <property type="match status" value="1"/>
</dbReference>
<evidence type="ECO:0000313" key="4">
    <source>
        <dbReference type="Proteomes" id="UP001314170"/>
    </source>
</evidence>
<keyword evidence="2" id="KW-0932">Cytokinin signaling pathway</keyword>
<proteinExistence type="predicted"/>
<comment type="domain">
    <text evidence="2">Histidine-containing phosphotransfer domain (HPt) contains an active histidine that mediates the phosphotransfer.</text>
</comment>
<accession>A0AAV1R5Y9</accession>
<dbReference type="InterPro" id="IPR045871">
    <property type="entry name" value="AHP1-5/YPD1"/>
</dbReference>
<dbReference type="GO" id="GO:0009927">
    <property type="term" value="F:histidine phosphotransfer kinase activity"/>
    <property type="evidence" value="ECO:0007669"/>
    <property type="project" value="UniProtKB-UniRule"/>
</dbReference>
<sequence>MEWTQLHRDMLDDLVHTMHHEKFINDDFYQVQAKKATRPDYVVQAITNYCIVSQSLLNEMTRQIIHTEISFLRINIAAHDMYAKNRSIGAERVKNACMRLIGACHEKNRKGCYSALVVTKNEFSELRKKFSTMVKLERKILENELADM</sequence>
<name>A0AAV1R5Y9_9ROSI</name>
<evidence type="ECO:0000313" key="3">
    <source>
        <dbReference type="EMBL" id="CAK7329338.1"/>
    </source>
</evidence>
<dbReference type="GO" id="GO:0005634">
    <property type="term" value="C:nucleus"/>
    <property type="evidence" value="ECO:0007669"/>
    <property type="project" value="UniProtKB-SubCell"/>
</dbReference>
<dbReference type="GO" id="GO:0043424">
    <property type="term" value="F:protein histidine kinase binding"/>
    <property type="evidence" value="ECO:0007669"/>
    <property type="project" value="UniProtKB-UniRule"/>
</dbReference>
<comment type="function">
    <text evidence="2">Functions as a two-component phosphorelay mediators between cytokinin sensor histidine kinases and response regulators (B-type ARRs). Plays an important role in propagating cytokinin signal transduction.</text>
</comment>
<comment type="subcellular location">
    <subcellularLocation>
        <location evidence="2">Cytoplasm</location>
        <location evidence="2">Cytosol</location>
    </subcellularLocation>
    <subcellularLocation>
        <location evidence="2">Nucleus</location>
    </subcellularLocation>
</comment>
<protein>
    <recommendedName>
        <fullName evidence="2">Histidine-containing phosphotransfer protein</fullName>
    </recommendedName>
</protein>
<dbReference type="GO" id="GO:0005829">
    <property type="term" value="C:cytosol"/>
    <property type="evidence" value="ECO:0007669"/>
    <property type="project" value="UniProtKB-SubCell"/>
</dbReference>
<dbReference type="PANTHER" id="PTHR28242:SF40">
    <property type="entry name" value="HISTIDINE-CONTAINING PHOSPHOTRANSFER PROTEIN"/>
    <property type="match status" value="1"/>
</dbReference>
<dbReference type="InterPro" id="IPR036641">
    <property type="entry name" value="HPT_dom_sf"/>
</dbReference>
<evidence type="ECO:0000256" key="2">
    <source>
        <dbReference type="RuleBase" id="RU369004"/>
    </source>
</evidence>
<organism evidence="3 4">
    <name type="scientific">Dovyalis caffra</name>
    <dbReference type="NCBI Taxonomy" id="77055"/>
    <lineage>
        <taxon>Eukaryota</taxon>
        <taxon>Viridiplantae</taxon>
        <taxon>Streptophyta</taxon>
        <taxon>Embryophyta</taxon>
        <taxon>Tracheophyta</taxon>
        <taxon>Spermatophyta</taxon>
        <taxon>Magnoliopsida</taxon>
        <taxon>eudicotyledons</taxon>
        <taxon>Gunneridae</taxon>
        <taxon>Pentapetalae</taxon>
        <taxon>rosids</taxon>
        <taxon>fabids</taxon>
        <taxon>Malpighiales</taxon>
        <taxon>Salicaceae</taxon>
        <taxon>Flacourtieae</taxon>
        <taxon>Dovyalis</taxon>
    </lineage>
</organism>
<dbReference type="PANTHER" id="PTHR28242">
    <property type="entry name" value="PHOSPHORELAY INTERMEDIATE PROTEIN YPD1"/>
    <property type="match status" value="1"/>
</dbReference>
<keyword evidence="1 2" id="KW-0902">Two-component regulatory system</keyword>
<dbReference type="GO" id="GO:0000160">
    <property type="term" value="P:phosphorelay signal transduction system"/>
    <property type="evidence" value="ECO:0007669"/>
    <property type="project" value="UniProtKB-UniRule"/>
</dbReference>
<dbReference type="SUPFAM" id="SSF47226">
    <property type="entry name" value="Histidine-containing phosphotransfer domain, HPT domain"/>
    <property type="match status" value="1"/>
</dbReference>
<keyword evidence="4" id="KW-1185">Reference proteome</keyword>
<dbReference type="EMBL" id="CAWUPB010000913">
    <property type="protein sequence ID" value="CAK7329338.1"/>
    <property type="molecule type" value="Genomic_DNA"/>
</dbReference>
<comment type="caution">
    <text evidence="3">The sequence shown here is derived from an EMBL/GenBank/DDBJ whole genome shotgun (WGS) entry which is preliminary data.</text>
</comment>
<gene>
    <name evidence="3" type="ORF">DCAF_LOCUS7093</name>
</gene>
<evidence type="ECO:0000256" key="1">
    <source>
        <dbReference type="ARBA" id="ARBA00023012"/>
    </source>
</evidence>
<dbReference type="AlphaFoldDB" id="A0AAV1R5Y9"/>
<dbReference type="Proteomes" id="UP001314170">
    <property type="component" value="Unassembled WGS sequence"/>
</dbReference>